<evidence type="ECO:0000256" key="1">
    <source>
        <dbReference type="ARBA" id="ARBA00004141"/>
    </source>
</evidence>
<dbReference type="GO" id="GO:0016020">
    <property type="term" value="C:membrane"/>
    <property type="evidence" value="ECO:0007669"/>
    <property type="project" value="UniProtKB-SubCell"/>
</dbReference>
<accession>A0A9W9GTE1</accession>
<dbReference type="RefSeq" id="XP_056520129.1">
    <property type="nucleotide sequence ID" value="XM_056666533.1"/>
</dbReference>
<feature type="transmembrane region" description="Helical" evidence="8">
    <location>
        <begin position="123"/>
        <end position="144"/>
    </location>
</feature>
<reference evidence="9" key="2">
    <citation type="journal article" date="2023" name="IMA Fungus">
        <title>Comparative genomic study of the Penicillium genus elucidates a diverse pangenome and 15 lateral gene transfer events.</title>
        <authorList>
            <person name="Petersen C."/>
            <person name="Sorensen T."/>
            <person name="Nielsen M.R."/>
            <person name="Sondergaard T.E."/>
            <person name="Sorensen J.L."/>
            <person name="Fitzpatrick D.A."/>
            <person name="Frisvad J.C."/>
            <person name="Nielsen K.L."/>
        </authorList>
    </citation>
    <scope>NUCLEOTIDE SEQUENCE</scope>
    <source>
        <strain evidence="9">IBT 22155</strain>
    </source>
</reference>
<evidence type="ECO:0000256" key="8">
    <source>
        <dbReference type="SAM" id="Phobius"/>
    </source>
</evidence>
<feature type="transmembrane region" description="Helical" evidence="8">
    <location>
        <begin position="262"/>
        <end position="283"/>
    </location>
</feature>
<comment type="similarity">
    <text evidence="2 6">Belongs to the major facilitator superfamily. Proton-dependent oligopeptide transporter (POT/PTR) (TC 2.A.17) family.</text>
</comment>
<protein>
    <submittedName>
        <fullName evidence="9">Uncharacterized protein</fullName>
    </submittedName>
</protein>
<feature type="transmembrane region" description="Helical" evidence="8">
    <location>
        <begin position="549"/>
        <end position="570"/>
    </location>
</feature>
<evidence type="ECO:0000256" key="7">
    <source>
        <dbReference type="SAM" id="MobiDB-lite"/>
    </source>
</evidence>
<dbReference type="InterPro" id="IPR018456">
    <property type="entry name" value="PTR2_symporter_CS"/>
</dbReference>
<dbReference type="AlphaFoldDB" id="A0A9W9GTE1"/>
<evidence type="ECO:0000256" key="3">
    <source>
        <dbReference type="ARBA" id="ARBA00022692"/>
    </source>
</evidence>
<keyword evidence="4 8" id="KW-1133">Transmembrane helix</keyword>
<keyword evidence="10" id="KW-1185">Reference proteome</keyword>
<dbReference type="SUPFAM" id="SSF103473">
    <property type="entry name" value="MFS general substrate transporter"/>
    <property type="match status" value="1"/>
</dbReference>
<gene>
    <name evidence="9" type="ORF">N7515_005789</name>
</gene>
<evidence type="ECO:0000256" key="4">
    <source>
        <dbReference type="ARBA" id="ARBA00022989"/>
    </source>
</evidence>
<dbReference type="EMBL" id="JAPQKL010000005">
    <property type="protein sequence ID" value="KAJ5129750.1"/>
    <property type="molecule type" value="Genomic_DNA"/>
</dbReference>
<reference evidence="9" key="1">
    <citation type="submission" date="2022-11" db="EMBL/GenBank/DDBJ databases">
        <authorList>
            <person name="Petersen C."/>
        </authorList>
    </citation>
    <scope>NUCLEOTIDE SEQUENCE</scope>
    <source>
        <strain evidence="9">IBT 22155</strain>
    </source>
</reference>
<comment type="subcellular location">
    <subcellularLocation>
        <location evidence="1 6">Membrane</location>
        <topology evidence="1 6">Multi-pass membrane protein</topology>
    </subcellularLocation>
</comment>
<dbReference type="Proteomes" id="UP001149079">
    <property type="component" value="Unassembled WGS sequence"/>
</dbReference>
<dbReference type="GO" id="GO:0022857">
    <property type="term" value="F:transmembrane transporter activity"/>
    <property type="evidence" value="ECO:0007669"/>
    <property type="project" value="InterPro"/>
</dbReference>
<dbReference type="PANTHER" id="PTHR11654">
    <property type="entry name" value="OLIGOPEPTIDE TRANSPORTER-RELATED"/>
    <property type="match status" value="1"/>
</dbReference>
<feature type="transmembrane region" description="Helical" evidence="8">
    <location>
        <begin position="175"/>
        <end position="196"/>
    </location>
</feature>
<evidence type="ECO:0000256" key="2">
    <source>
        <dbReference type="ARBA" id="ARBA00005982"/>
    </source>
</evidence>
<sequence length="603" mass="66861">MADVLEIGNFLQADSRITRQLSPADEKTLSSDETNDTSNQDEDLPRVADQIPVSAWLVILISTLERFAFFGIREPFRECRWHVIFIFPSIDLRAENYLQNQRDDPLRPGALGLGQSKASNLSYMFSFLLYTMPLFASVVIDCFLGRYRGILVFLCIYVSGAFILTMTSIPSSLDAGAGLPGFLVGIILMSIGLGGVKSGVSPLMADQYTNWEEKVLAKPNGKRVIIDRDLSMDKIYHAYYWAVNIGALSALATTYIEKDVGFWAAYLLPTCALCLSLLTLALCRNKIVKRPPGGNILPTAFRIMLCAAKNGFNMDAALRQGQTHAAEWDDKFVTDLQRGLIACRIFAFYPILWVCHLQINNNLVSQAAQMETHGLPNDFFPTLNPIAVLILLPLVTNVLYPTLRKLHIEFPPVNRMAVGFLIEAIAIAYCAGTQQVIYTRGPCYEHALKCPASDGGRIPNRVSVWLQVPVYVLDGLAEVFFDVVSQEYAYNKAPDNVRSSAPFRFETCADSYRSRKMKSIVQAVLSSMSGVGAMLGFALYPVARNPHLVWMYAALAAAIGLATVVFWLLFRKYNAEDAELNKRDVSNNGGGSVVTDERMNLGM</sequence>
<name>A0A9W9GTE1_9EURO</name>
<feature type="compositionally biased region" description="Acidic residues" evidence="7">
    <location>
        <begin position="33"/>
        <end position="42"/>
    </location>
</feature>
<comment type="caution">
    <text evidence="9">The sequence shown here is derived from an EMBL/GenBank/DDBJ whole genome shotgun (WGS) entry which is preliminary data.</text>
</comment>
<dbReference type="PROSITE" id="PS01023">
    <property type="entry name" value="PTR2_2"/>
    <property type="match status" value="1"/>
</dbReference>
<feature type="transmembrane region" description="Helical" evidence="8">
    <location>
        <begin position="238"/>
        <end position="256"/>
    </location>
</feature>
<keyword evidence="6" id="KW-0813">Transport</keyword>
<feature type="transmembrane region" description="Helical" evidence="8">
    <location>
        <begin position="151"/>
        <end position="169"/>
    </location>
</feature>
<evidence type="ECO:0000256" key="5">
    <source>
        <dbReference type="ARBA" id="ARBA00023136"/>
    </source>
</evidence>
<proteinExistence type="inferred from homology"/>
<organism evidence="9 10">
    <name type="scientific">Penicillium bovifimosum</name>
    <dbReference type="NCBI Taxonomy" id="126998"/>
    <lineage>
        <taxon>Eukaryota</taxon>
        <taxon>Fungi</taxon>
        <taxon>Dikarya</taxon>
        <taxon>Ascomycota</taxon>
        <taxon>Pezizomycotina</taxon>
        <taxon>Eurotiomycetes</taxon>
        <taxon>Eurotiomycetidae</taxon>
        <taxon>Eurotiales</taxon>
        <taxon>Aspergillaceae</taxon>
        <taxon>Penicillium</taxon>
    </lineage>
</organism>
<evidence type="ECO:0000256" key="6">
    <source>
        <dbReference type="RuleBase" id="RU003755"/>
    </source>
</evidence>
<feature type="transmembrane region" description="Helical" evidence="8">
    <location>
        <begin position="520"/>
        <end position="543"/>
    </location>
</feature>
<feature type="transmembrane region" description="Helical" evidence="8">
    <location>
        <begin position="341"/>
        <end position="359"/>
    </location>
</feature>
<dbReference type="GO" id="GO:0006857">
    <property type="term" value="P:oligopeptide transport"/>
    <property type="evidence" value="ECO:0007669"/>
    <property type="project" value="InterPro"/>
</dbReference>
<dbReference type="Gene3D" id="1.20.1250.20">
    <property type="entry name" value="MFS general substrate transporter like domains"/>
    <property type="match status" value="1"/>
</dbReference>
<feature type="transmembrane region" description="Helical" evidence="8">
    <location>
        <begin position="379"/>
        <end position="400"/>
    </location>
</feature>
<evidence type="ECO:0000313" key="9">
    <source>
        <dbReference type="EMBL" id="KAJ5129750.1"/>
    </source>
</evidence>
<dbReference type="InterPro" id="IPR000109">
    <property type="entry name" value="POT_fam"/>
</dbReference>
<dbReference type="InterPro" id="IPR036259">
    <property type="entry name" value="MFS_trans_sf"/>
</dbReference>
<evidence type="ECO:0000313" key="10">
    <source>
        <dbReference type="Proteomes" id="UP001149079"/>
    </source>
</evidence>
<feature type="region of interest" description="Disordered" evidence="7">
    <location>
        <begin position="22"/>
        <end position="44"/>
    </location>
</feature>
<dbReference type="GeneID" id="81405703"/>
<dbReference type="Pfam" id="PF00854">
    <property type="entry name" value="PTR2"/>
    <property type="match status" value="1"/>
</dbReference>
<dbReference type="OrthoDB" id="8904098at2759"/>
<keyword evidence="3 6" id="KW-0812">Transmembrane</keyword>
<keyword evidence="5 8" id="KW-0472">Membrane</keyword>